<dbReference type="STRING" id="118967.SAMN02745191_0075"/>
<dbReference type="GO" id="GO:0046113">
    <property type="term" value="P:nucleobase catabolic process"/>
    <property type="evidence" value="ECO:0007669"/>
    <property type="project" value="UniProtKB-UniRule"/>
</dbReference>
<evidence type="ECO:0000256" key="3">
    <source>
        <dbReference type="ARBA" id="ARBA00023211"/>
    </source>
</evidence>
<dbReference type="EC" id="4.2.1.70" evidence="6"/>
<gene>
    <name evidence="6" type="primary">psuG</name>
    <name evidence="7" type="ORF">SAMN02745191_0075</name>
</gene>
<evidence type="ECO:0000256" key="5">
    <source>
        <dbReference type="ARBA" id="ARBA00023295"/>
    </source>
</evidence>
<evidence type="ECO:0000256" key="6">
    <source>
        <dbReference type="HAMAP-Rule" id="MF_01876"/>
    </source>
</evidence>
<keyword evidence="4 6" id="KW-0456">Lyase</keyword>
<keyword evidence="5 6" id="KW-0326">Glycosidase</keyword>
<evidence type="ECO:0000256" key="4">
    <source>
        <dbReference type="ARBA" id="ARBA00023239"/>
    </source>
</evidence>
<evidence type="ECO:0000313" key="7">
    <source>
        <dbReference type="EMBL" id="SJZ33662.1"/>
    </source>
</evidence>
<keyword evidence="2 6" id="KW-0378">Hydrolase</keyword>
<dbReference type="GO" id="GO:0005737">
    <property type="term" value="C:cytoplasm"/>
    <property type="evidence" value="ECO:0007669"/>
    <property type="project" value="TreeGrafter"/>
</dbReference>
<dbReference type="EMBL" id="FUWY01000001">
    <property type="protein sequence ID" value="SJZ33662.1"/>
    <property type="molecule type" value="Genomic_DNA"/>
</dbReference>
<comment type="similarity">
    <text evidence="6">Belongs to the pseudouridine-5'-phosphate glycosidase family.</text>
</comment>
<feature type="active site" description="Proton donor" evidence="6">
    <location>
        <position position="23"/>
    </location>
</feature>
<keyword evidence="3 6" id="KW-0464">Manganese</keyword>
<dbReference type="RefSeq" id="WP_078710542.1">
    <property type="nucleotide sequence ID" value="NZ_FUWY01000001.1"/>
</dbReference>
<sequence>MMIRVNPEVQKALDNNQPVVALESTIISHGMPYPQNVKTALEVEAIIREKGAVPATIGIIDGVGVVGMTPEEIEEFGKREGIIKVSRRDLPVIMSKKLWGATTVATTMIFAAKAGIEVFVTGGVGGVHRGAQETFDISADLQELAHTNVTVICAGAKAILDLPLTLEYLETFGVPVLGYKTKELAAFYTRTSGLMVDYEMDSEKEIAEAILAKREMGLDGGVLVTNPIPEEYAMNKDEMDVAINSAIKEMDAQGVHGKDSTPFLLAKIKELTGGKSLDSNIQLVFNNARVGTEIAKELCQLRGE</sequence>
<dbReference type="SUPFAM" id="SSF110581">
    <property type="entry name" value="Indigoidine synthase A-like"/>
    <property type="match status" value="1"/>
</dbReference>
<feature type="active site" description="Nucleophile" evidence="6">
    <location>
        <position position="157"/>
    </location>
</feature>
<dbReference type="InterPro" id="IPR022830">
    <property type="entry name" value="Indigdn_synthA-like"/>
</dbReference>
<dbReference type="GO" id="GO:0046872">
    <property type="term" value="F:metal ion binding"/>
    <property type="evidence" value="ECO:0007669"/>
    <property type="project" value="UniProtKB-KW"/>
</dbReference>
<dbReference type="InterPro" id="IPR007342">
    <property type="entry name" value="PsuG"/>
</dbReference>
<evidence type="ECO:0000256" key="1">
    <source>
        <dbReference type="ARBA" id="ARBA00022723"/>
    </source>
</evidence>
<comment type="catalytic activity">
    <reaction evidence="6">
        <text>D-ribose 5-phosphate + uracil = psi-UMP + H2O</text>
        <dbReference type="Rhea" id="RHEA:18337"/>
        <dbReference type="ChEBI" id="CHEBI:15377"/>
        <dbReference type="ChEBI" id="CHEBI:17568"/>
        <dbReference type="ChEBI" id="CHEBI:58380"/>
        <dbReference type="ChEBI" id="CHEBI:78346"/>
        <dbReference type="EC" id="4.2.1.70"/>
    </reaction>
</comment>
<dbReference type="HAMAP" id="MF_01876">
    <property type="entry name" value="PsiMP_glycosidase"/>
    <property type="match status" value="1"/>
</dbReference>
<reference evidence="8" key="1">
    <citation type="submission" date="2017-02" db="EMBL/GenBank/DDBJ databases">
        <authorList>
            <person name="Varghese N."/>
            <person name="Submissions S."/>
        </authorList>
    </citation>
    <scope>NUCLEOTIDE SEQUENCE [LARGE SCALE GENOMIC DNA]</scope>
    <source>
        <strain evidence="8">ATCC 25662</strain>
    </source>
</reference>
<accession>A0A1T4JTX2</accession>
<comment type="cofactor">
    <cofactor evidence="6">
        <name>Mn(2+)</name>
        <dbReference type="ChEBI" id="CHEBI:29035"/>
    </cofactor>
    <text evidence="6">Binds 1 Mn(2+) ion per subunit.</text>
</comment>
<dbReference type="Gene3D" id="3.40.1790.10">
    <property type="entry name" value="Indigoidine synthase domain"/>
    <property type="match status" value="1"/>
</dbReference>
<dbReference type="GO" id="GO:0016798">
    <property type="term" value="F:hydrolase activity, acting on glycosyl bonds"/>
    <property type="evidence" value="ECO:0007669"/>
    <property type="project" value="UniProtKB-KW"/>
</dbReference>
<protein>
    <recommendedName>
        <fullName evidence="6">Pseudouridine-5'-phosphate glycosidase</fullName>
        <shortName evidence="6">PsiMP glycosidase</shortName>
        <ecNumber evidence="6">4.2.1.70</ecNumber>
    </recommendedName>
</protein>
<dbReference type="AlphaFoldDB" id="A0A1T4JTX2"/>
<organism evidence="7 8">
    <name type="scientific">Anaerorhabdus furcosa</name>
    <dbReference type="NCBI Taxonomy" id="118967"/>
    <lineage>
        <taxon>Bacteria</taxon>
        <taxon>Bacillati</taxon>
        <taxon>Bacillota</taxon>
        <taxon>Erysipelotrichia</taxon>
        <taxon>Erysipelotrichales</taxon>
        <taxon>Erysipelotrichaceae</taxon>
        <taxon>Anaerorhabdus</taxon>
    </lineage>
</organism>
<comment type="function">
    <text evidence="6">Catalyzes the reversible cleavage of pseudouridine 5'-phosphate (PsiMP) to ribose 5-phosphate and uracil. Functions biologically in the cleavage direction, as part of a pseudouridine degradation pathway.</text>
</comment>
<evidence type="ECO:0000313" key="8">
    <source>
        <dbReference type="Proteomes" id="UP000243297"/>
    </source>
</evidence>
<proteinExistence type="inferred from homology"/>
<dbReference type="PANTHER" id="PTHR42909:SF1">
    <property type="entry name" value="CARBOHYDRATE KINASE PFKB DOMAIN-CONTAINING PROTEIN"/>
    <property type="match status" value="1"/>
</dbReference>
<comment type="subunit">
    <text evidence="6">Homotrimer.</text>
</comment>
<feature type="binding site" evidence="6">
    <location>
        <begin position="138"/>
        <end position="140"/>
    </location>
    <ligand>
        <name>substrate</name>
    </ligand>
</feature>
<dbReference type="Proteomes" id="UP000243297">
    <property type="component" value="Unassembled WGS sequence"/>
</dbReference>
<dbReference type="Pfam" id="PF04227">
    <property type="entry name" value="Indigoidine_A"/>
    <property type="match status" value="1"/>
</dbReference>
<dbReference type="GO" id="GO:0004730">
    <property type="term" value="F:pseudouridylate synthase activity"/>
    <property type="evidence" value="ECO:0007669"/>
    <property type="project" value="UniProtKB-UniRule"/>
</dbReference>
<feature type="binding site" evidence="6">
    <location>
        <position position="84"/>
    </location>
    <ligand>
        <name>substrate</name>
    </ligand>
</feature>
<evidence type="ECO:0000256" key="2">
    <source>
        <dbReference type="ARBA" id="ARBA00022801"/>
    </source>
</evidence>
<dbReference type="PANTHER" id="PTHR42909">
    <property type="entry name" value="ZGC:136858"/>
    <property type="match status" value="1"/>
</dbReference>
<feature type="binding site" evidence="6">
    <location>
        <position position="104"/>
    </location>
    <ligand>
        <name>substrate</name>
    </ligand>
</feature>
<name>A0A1T4JTX2_9FIRM</name>
<keyword evidence="1 6" id="KW-0479">Metal-binding</keyword>
<dbReference type="OrthoDB" id="9805870at2"/>
<keyword evidence="8" id="KW-1185">Reference proteome</keyword>
<feature type="binding site" evidence="6">
    <location>
        <position position="136"/>
    </location>
    <ligand>
        <name>Mn(2+)</name>
        <dbReference type="ChEBI" id="CHEBI:29035"/>
    </ligand>
</feature>